<evidence type="ECO:0000313" key="3">
    <source>
        <dbReference type="EMBL" id="RVU33423.1"/>
    </source>
</evidence>
<protein>
    <submittedName>
        <fullName evidence="3">SCPU domain-containing protein</fullName>
    </submittedName>
</protein>
<feature type="chain" id="PRO_5019206495" evidence="1">
    <location>
        <begin position="31"/>
        <end position="184"/>
    </location>
</feature>
<dbReference type="AlphaFoldDB" id="A0A437QFV2"/>
<gene>
    <name evidence="3" type="ORF">EOE67_17020</name>
</gene>
<evidence type="ECO:0000259" key="2">
    <source>
        <dbReference type="Pfam" id="PF05229"/>
    </source>
</evidence>
<dbReference type="InterPro" id="IPR053167">
    <property type="entry name" value="Spore_coat_component"/>
</dbReference>
<organism evidence="3 4">
    <name type="scientific">Rheinheimera riviphila</name>
    <dbReference type="NCBI Taxonomy" id="1834037"/>
    <lineage>
        <taxon>Bacteria</taxon>
        <taxon>Pseudomonadati</taxon>
        <taxon>Pseudomonadota</taxon>
        <taxon>Gammaproteobacteria</taxon>
        <taxon>Chromatiales</taxon>
        <taxon>Chromatiaceae</taxon>
        <taxon>Rheinheimera</taxon>
    </lineage>
</organism>
<dbReference type="PANTHER" id="PTHR37089">
    <property type="entry name" value="PROTEIN U-RELATED"/>
    <property type="match status" value="1"/>
</dbReference>
<name>A0A437QFV2_9GAMM</name>
<keyword evidence="4" id="KW-1185">Reference proteome</keyword>
<dbReference type="Proteomes" id="UP000283077">
    <property type="component" value="Unassembled WGS sequence"/>
</dbReference>
<feature type="domain" description="Spore coat protein U/FanG" evidence="2">
    <location>
        <begin position="35"/>
        <end position="181"/>
    </location>
</feature>
<accession>A0A437QFV2</accession>
<dbReference type="InterPro" id="IPR007893">
    <property type="entry name" value="Spore_coat_U/FanG"/>
</dbReference>
<evidence type="ECO:0000256" key="1">
    <source>
        <dbReference type="SAM" id="SignalP"/>
    </source>
</evidence>
<dbReference type="Pfam" id="PF05229">
    <property type="entry name" value="SCPU"/>
    <property type="match status" value="1"/>
</dbReference>
<dbReference type="SMART" id="SM00972">
    <property type="entry name" value="SCPU"/>
    <property type="match status" value="1"/>
</dbReference>
<dbReference type="OrthoDB" id="129846at2"/>
<reference evidence="3 4" key="1">
    <citation type="submission" date="2019-01" db="EMBL/GenBank/DDBJ databases">
        <authorList>
            <person name="Chen W.-M."/>
        </authorList>
    </citation>
    <scope>NUCLEOTIDE SEQUENCE [LARGE SCALE GENOMIC DNA]</scope>
    <source>
        <strain evidence="3 4">KYPC3</strain>
    </source>
</reference>
<dbReference type="EMBL" id="SACS01000022">
    <property type="protein sequence ID" value="RVU33423.1"/>
    <property type="molecule type" value="Genomic_DNA"/>
</dbReference>
<keyword evidence="1" id="KW-0732">Signal</keyword>
<feature type="signal peptide" evidence="1">
    <location>
        <begin position="1"/>
        <end position="30"/>
    </location>
</feature>
<sequence length="184" mass="19274">MLMKLNRRNLSAFTYRVLLAGMLCSAPALSDQIAGTMTVTATVIDGCSVGNLDTSGGFNDFGAVEFGQHSNLLQSVDAQGGGSTGVGFELTCSTGLSYQIGLNDGLHASGGSRRMTDGNSNFVPYQLYRDNARTQLWGDAGTANELNTSGTGASQFHLVYGRIAATTTPPAGTYTDTIQVTVVW</sequence>
<proteinExistence type="predicted"/>
<evidence type="ECO:0000313" key="4">
    <source>
        <dbReference type="Proteomes" id="UP000283077"/>
    </source>
</evidence>
<comment type="caution">
    <text evidence="3">The sequence shown here is derived from an EMBL/GenBank/DDBJ whole genome shotgun (WGS) entry which is preliminary data.</text>
</comment>